<keyword evidence="2" id="KW-1133">Transmembrane helix</keyword>
<name>A0A5N6RJM5_9ROSI</name>
<evidence type="ECO:0000256" key="2">
    <source>
        <dbReference type="SAM" id="Phobius"/>
    </source>
</evidence>
<keyword evidence="2" id="KW-0812">Transmembrane</keyword>
<evidence type="ECO:0000313" key="4">
    <source>
        <dbReference type="Proteomes" id="UP000327013"/>
    </source>
</evidence>
<accession>A0A5N6RJM5</accession>
<dbReference type="Proteomes" id="UP000327013">
    <property type="component" value="Chromosome 6"/>
</dbReference>
<protein>
    <submittedName>
        <fullName evidence="3">Uncharacterized protein</fullName>
    </submittedName>
</protein>
<keyword evidence="4" id="KW-1185">Reference proteome</keyword>
<feature type="transmembrane region" description="Helical" evidence="2">
    <location>
        <begin position="37"/>
        <end position="58"/>
    </location>
</feature>
<gene>
    <name evidence="3" type="ORF">FH972_016419</name>
</gene>
<sequence>MDPTGMLLGHRQATIEAWLEHRRDPIGTAQGSKGYPIFVSIIFVLIGSVMALIIAMGVHRSVKYLCRRNNDGTTNEVHTRIELESLQVNHGSEANKHGQGGYSNIYERYTQMMKKLSGMRNKKKGYFFTPNISEENEIQEHDAHGSSESDDDGSSESDDDAVRQLFAERLRPPRRSRRPSASSSSRSSHVSQLTRELDEYKRRCEETEREVHRQQEKISSVHREMQEEVNSIKRQQTQRQQEMEANQRQMEQQIQFLTSQLQLRRDLLHNFFFFFLVLMN</sequence>
<evidence type="ECO:0000313" key="3">
    <source>
        <dbReference type="EMBL" id="KAE8077901.1"/>
    </source>
</evidence>
<keyword evidence="2" id="KW-0472">Membrane</keyword>
<feature type="compositionally biased region" description="Low complexity" evidence="1">
    <location>
        <begin position="179"/>
        <end position="188"/>
    </location>
</feature>
<feature type="compositionally biased region" description="Acidic residues" evidence="1">
    <location>
        <begin position="148"/>
        <end position="159"/>
    </location>
</feature>
<proteinExistence type="predicted"/>
<organism evidence="3 4">
    <name type="scientific">Carpinus fangiana</name>
    <dbReference type="NCBI Taxonomy" id="176857"/>
    <lineage>
        <taxon>Eukaryota</taxon>
        <taxon>Viridiplantae</taxon>
        <taxon>Streptophyta</taxon>
        <taxon>Embryophyta</taxon>
        <taxon>Tracheophyta</taxon>
        <taxon>Spermatophyta</taxon>
        <taxon>Magnoliopsida</taxon>
        <taxon>eudicotyledons</taxon>
        <taxon>Gunneridae</taxon>
        <taxon>Pentapetalae</taxon>
        <taxon>rosids</taxon>
        <taxon>fabids</taxon>
        <taxon>Fagales</taxon>
        <taxon>Betulaceae</taxon>
        <taxon>Carpinus</taxon>
    </lineage>
</organism>
<dbReference type="EMBL" id="CM017326">
    <property type="protein sequence ID" value="KAE8077901.1"/>
    <property type="molecule type" value="Genomic_DNA"/>
</dbReference>
<feature type="compositionally biased region" description="Basic and acidic residues" evidence="1">
    <location>
        <begin position="160"/>
        <end position="171"/>
    </location>
</feature>
<evidence type="ECO:0000256" key="1">
    <source>
        <dbReference type="SAM" id="MobiDB-lite"/>
    </source>
</evidence>
<dbReference type="OrthoDB" id="10427743at2759"/>
<feature type="region of interest" description="Disordered" evidence="1">
    <location>
        <begin position="130"/>
        <end position="196"/>
    </location>
</feature>
<reference evidence="3 4" key="1">
    <citation type="submission" date="2019-06" db="EMBL/GenBank/DDBJ databases">
        <title>A chromosomal-level reference genome of Carpinus fangiana (Coryloideae, Betulaceae).</title>
        <authorList>
            <person name="Yang X."/>
            <person name="Wang Z."/>
            <person name="Zhang L."/>
            <person name="Hao G."/>
            <person name="Liu J."/>
            <person name="Yang Y."/>
        </authorList>
    </citation>
    <scope>NUCLEOTIDE SEQUENCE [LARGE SCALE GENOMIC DNA]</scope>
    <source>
        <strain evidence="3">Cfa_2016G</strain>
        <tissue evidence="3">Leaf</tissue>
    </source>
</reference>
<feature type="compositionally biased region" description="Basic and acidic residues" evidence="1">
    <location>
        <begin position="138"/>
        <end position="147"/>
    </location>
</feature>
<dbReference type="AlphaFoldDB" id="A0A5N6RJM5"/>